<reference evidence="1" key="1">
    <citation type="submission" date="2020-02" db="EMBL/GenBank/DDBJ databases">
        <authorList>
            <person name="Meier V. D."/>
        </authorList>
    </citation>
    <scope>NUCLEOTIDE SEQUENCE</scope>
    <source>
        <strain evidence="1">AVDCRST_MAG13</strain>
    </source>
</reference>
<evidence type="ECO:0000313" key="1">
    <source>
        <dbReference type="EMBL" id="CAA9501574.1"/>
    </source>
</evidence>
<organism evidence="1">
    <name type="scientific">uncultured Solirubrobacteraceae bacterium</name>
    <dbReference type="NCBI Taxonomy" id="1162706"/>
    <lineage>
        <taxon>Bacteria</taxon>
        <taxon>Bacillati</taxon>
        <taxon>Actinomycetota</taxon>
        <taxon>Thermoleophilia</taxon>
        <taxon>Solirubrobacterales</taxon>
        <taxon>Solirubrobacteraceae</taxon>
        <taxon>environmental samples</taxon>
    </lineage>
</organism>
<dbReference type="EMBL" id="CADCVO010000365">
    <property type="protein sequence ID" value="CAA9501574.1"/>
    <property type="molecule type" value="Genomic_DNA"/>
</dbReference>
<dbReference type="PANTHER" id="PTHR43649:SF14">
    <property type="entry name" value="BLR3389 PROTEIN"/>
    <property type="match status" value="1"/>
</dbReference>
<evidence type="ECO:0008006" key="2">
    <source>
        <dbReference type="Google" id="ProtNLM"/>
    </source>
</evidence>
<protein>
    <recommendedName>
        <fullName evidence="2">ABC transporter, substrate-binding protein (Cluster 1, maltose/g3p/polyamine/iron)</fullName>
    </recommendedName>
</protein>
<sequence length="439" mass="47055">MSTPESGVTRRRLLGGAAALGAGALLGITATGSPFGRGDRTVSFWHLFSGGDGERLAAMLDDFAKSDAGIDVEPLTLTWGPPYYTKLALAAAGDRPPDVAAFHSSRLGAYAPQGLLAPLDPQLLAKHGITEDKFLPEVWKRGQFNGRQYLIPLDTHPLVLYYNTDLAKKAGLMDGDQLRQLNGEQEVLDAFEAMKKATGQQGVSFEVRGVMLWRIWTTFYGQLGGAPMFTPDGTKLTMDDAKAEQAIAFMTEMTQGRKVAASDLDYPAAVANFQNGTSGFMLNGAWEVPTFEAAEFPYDIAPIPAVFGKDANWADSHAFCVPASDTRSPERLDSAIAFIAGMLERGQTWAEGGHVPSWQPVVESEKYETLEPQSHYAVAAERAVTGPSVWFGGAGSELENEAYAAIQGSLTGATNPAGAVRQFRNAIEGFLDKPSPVVA</sequence>
<name>A0A6J4SPY9_9ACTN</name>
<dbReference type="InterPro" id="IPR006059">
    <property type="entry name" value="SBP"/>
</dbReference>
<dbReference type="AlphaFoldDB" id="A0A6J4SPY9"/>
<dbReference type="InterPro" id="IPR050490">
    <property type="entry name" value="Bact_solute-bd_prot1"/>
</dbReference>
<dbReference type="PANTHER" id="PTHR43649">
    <property type="entry name" value="ARABINOSE-BINDING PROTEIN-RELATED"/>
    <property type="match status" value="1"/>
</dbReference>
<dbReference type="Gene3D" id="3.40.190.10">
    <property type="entry name" value="Periplasmic binding protein-like II"/>
    <property type="match status" value="1"/>
</dbReference>
<dbReference type="InterPro" id="IPR006311">
    <property type="entry name" value="TAT_signal"/>
</dbReference>
<dbReference type="Pfam" id="PF01547">
    <property type="entry name" value="SBP_bac_1"/>
    <property type="match status" value="1"/>
</dbReference>
<proteinExistence type="predicted"/>
<dbReference type="PROSITE" id="PS51318">
    <property type="entry name" value="TAT"/>
    <property type="match status" value="1"/>
</dbReference>
<gene>
    <name evidence="1" type="ORF">AVDCRST_MAG13-2294</name>
</gene>
<dbReference type="SUPFAM" id="SSF53850">
    <property type="entry name" value="Periplasmic binding protein-like II"/>
    <property type="match status" value="1"/>
</dbReference>
<accession>A0A6J4SPY9</accession>